<dbReference type="InterPro" id="IPR018727">
    <property type="entry name" value="DUF2267"/>
</dbReference>
<dbReference type="Gene3D" id="1.10.490.110">
    <property type="entry name" value="Uncharacterized conserved protein DUF2267"/>
    <property type="match status" value="1"/>
</dbReference>
<evidence type="ECO:0000313" key="1">
    <source>
        <dbReference type="EMBL" id="MDR9894500.1"/>
    </source>
</evidence>
<dbReference type="EMBL" id="JAALHA020000002">
    <property type="protein sequence ID" value="MDR9894500.1"/>
    <property type="molecule type" value="Genomic_DNA"/>
</dbReference>
<sequence length="143" mass="16402">MAKGHISDIFDARDVTEVVFRVMRDLMTTEAADHVESELHKEATHTEDKALQMEIADLWHDTNPIVGLLSRVRPPWQGPGIFKIDSDRFLFRVANEGGLQPDVNREQVVKAVFSATKDELSQERIEEIASWLPDHVRELWEQA</sequence>
<reference evidence="2" key="1">
    <citation type="journal article" date="2021" name="Science">
        <title>Hunting the eagle killer: A cyanobacterial neurotoxin causes vacuolar myelinopathy.</title>
        <authorList>
            <person name="Breinlinger S."/>
            <person name="Phillips T.J."/>
            <person name="Haram B.N."/>
            <person name="Mares J."/>
            <person name="Martinez Yerena J.A."/>
            <person name="Hrouzek P."/>
            <person name="Sobotka R."/>
            <person name="Henderson W.M."/>
            <person name="Schmieder P."/>
            <person name="Williams S.M."/>
            <person name="Lauderdale J.D."/>
            <person name="Wilde H.D."/>
            <person name="Gerrin W."/>
            <person name="Kust A."/>
            <person name="Washington J.W."/>
            <person name="Wagner C."/>
            <person name="Geier B."/>
            <person name="Liebeke M."/>
            <person name="Enke H."/>
            <person name="Niedermeyer T.H.J."/>
            <person name="Wilde S.B."/>
        </authorList>
    </citation>
    <scope>NUCLEOTIDE SEQUENCE [LARGE SCALE GENOMIC DNA]</scope>
    <source>
        <strain evidence="2">Thurmond2011</strain>
    </source>
</reference>
<name>A0AAP5M6W7_9CYAN</name>
<evidence type="ECO:0000313" key="2">
    <source>
        <dbReference type="Proteomes" id="UP000667802"/>
    </source>
</evidence>
<comment type="caution">
    <text evidence="1">The sequence shown here is derived from an EMBL/GenBank/DDBJ whole genome shotgun (WGS) entry which is preliminary data.</text>
</comment>
<proteinExistence type="predicted"/>
<dbReference type="Pfam" id="PF10025">
    <property type="entry name" value="DUF2267"/>
    <property type="match status" value="1"/>
</dbReference>
<keyword evidence="2" id="KW-1185">Reference proteome</keyword>
<accession>A0AAP5M6W7</accession>
<gene>
    <name evidence="1" type="ORF">G7B40_007920</name>
</gene>
<dbReference type="InterPro" id="IPR038282">
    <property type="entry name" value="DUF2267_sf"/>
</dbReference>
<dbReference type="Proteomes" id="UP000667802">
    <property type="component" value="Unassembled WGS sequence"/>
</dbReference>
<protein>
    <submittedName>
        <fullName evidence="1">DUF2267 domain-containing protein</fullName>
    </submittedName>
</protein>
<dbReference type="AlphaFoldDB" id="A0AAP5M6W7"/>
<organism evidence="1 2">
    <name type="scientific">Aetokthonos hydrillicola Thurmond2011</name>
    <dbReference type="NCBI Taxonomy" id="2712845"/>
    <lineage>
        <taxon>Bacteria</taxon>
        <taxon>Bacillati</taxon>
        <taxon>Cyanobacteriota</taxon>
        <taxon>Cyanophyceae</taxon>
        <taxon>Nostocales</taxon>
        <taxon>Hapalosiphonaceae</taxon>
        <taxon>Aetokthonos</taxon>
    </lineage>
</organism>